<dbReference type="EMBL" id="MN739396">
    <property type="protein sequence ID" value="QHT02680.1"/>
    <property type="molecule type" value="Genomic_DNA"/>
</dbReference>
<dbReference type="GO" id="GO:0008270">
    <property type="term" value="F:zinc ion binding"/>
    <property type="evidence" value="ECO:0007669"/>
    <property type="project" value="UniProtKB-KW"/>
</dbReference>
<evidence type="ECO:0000313" key="7">
    <source>
        <dbReference type="EMBL" id="QHT02680.1"/>
    </source>
</evidence>
<name>A0A6C0CFR7_9ZZZZ</name>
<protein>
    <recommendedName>
        <fullName evidence="6">RING-type domain-containing protein</fullName>
    </recommendedName>
</protein>
<feature type="domain" description="RING-type" evidence="6">
    <location>
        <begin position="49"/>
        <end position="90"/>
    </location>
</feature>
<dbReference type="PROSITE" id="PS00518">
    <property type="entry name" value="ZF_RING_1"/>
    <property type="match status" value="1"/>
</dbReference>
<evidence type="ECO:0000256" key="1">
    <source>
        <dbReference type="ARBA" id="ARBA00022723"/>
    </source>
</evidence>
<keyword evidence="5" id="KW-0812">Transmembrane</keyword>
<sequence length="237" mass="28106">MSENNQNNDNLLNEHMLNEPMLDEPMSDDTVVDIELNDSISTTSSSEQCAICLDNIIKEQECINNCSHKFCKPCLDQYLDSGKTECPLCRQPIQYFEHNSEHFRLILKKVSERHTEERHNEERQRNRVLQPNHLVVDRRKYLVYRFIFIALFTTNIMDMFMSNIYSVQHNLLLEKYQECEKNNTDLEDRIVDLENSIINVYPNDNTEYSDYFIIDKFRGLQSNCYLPTSLISDCFDF</sequence>
<feature type="transmembrane region" description="Helical" evidence="5">
    <location>
        <begin position="142"/>
        <end position="161"/>
    </location>
</feature>
<keyword evidence="3" id="KW-0862">Zinc</keyword>
<evidence type="ECO:0000256" key="3">
    <source>
        <dbReference type="ARBA" id="ARBA00022833"/>
    </source>
</evidence>
<accession>A0A6C0CFR7</accession>
<dbReference type="InterPro" id="IPR013083">
    <property type="entry name" value="Znf_RING/FYVE/PHD"/>
</dbReference>
<dbReference type="PROSITE" id="PS50089">
    <property type="entry name" value="ZF_RING_2"/>
    <property type="match status" value="1"/>
</dbReference>
<proteinExistence type="predicted"/>
<feature type="coiled-coil region" evidence="4">
    <location>
        <begin position="169"/>
        <end position="196"/>
    </location>
</feature>
<keyword evidence="5" id="KW-1133">Transmembrane helix</keyword>
<dbReference type="GO" id="GO:0016567">
    <property type="term" value="P:protein ubiquitination"/>
    <property type="evidence" value="ECO:0007669"/>
    <property type="project" value="TreeGrafter"/>
</dbReference>
<keyword evidence="4" id="KW-0175">Coiled coil</keyword>
<dbReference type="InterPro" id="IPR017907">
    <property type="entry name" value="Znf_RING_CS"/>
</dbReference>
<dbReference type="SMART" id="SM00184">
    <property type="entry name" value="RING"/>
    <property type="match status" value="1"/>
</dbReference>
<dbReference type="GO" id="GO:0061630">
    <property type="term" value="F:ubiquitin protein ligase activity"/>
    <property type="evidence" value="ECO:0007669"/>
    <property type="project" value="TreeGrafter"/>
</dbReference>
<evidence type="ECO:0000256" key="2">
    <source>
        <dbReference type="ARBA" id="ARBA00022771"/>
    </source>
</evidence>
<reference evidence="7" key="1">
    <citation type="journal article" date="2020" name="Nature">
        <title>Giant virus diversity and host interactions through global metagenomics.</title>
        <authorList>
            <person name="Schulz F."/>
            <person name="Roux S."/>
            <person name="Paez-Espino D."/>
            <person name="Jungbluth S."/>
            <person name="Walsh D.A."/>
            <person name="Denef V.J."/>
            <person name="McMahon K.D."/>
            <person name="Konstantinidis K.T."/>
            <person name="Eloe-Fadrosh E.A."/>
            <person name="Kyrpides N.C."/>
            <person name="Woyke T."/>
        </authorList>
    </citation>
    <scope>NUCLEOTIDE SEQUENCE</scope>
    <source>
        <strain evidence="7">GVMAG-M-3300020595-32</strain>
    </source>
</reference>
<dbReference type="SUPFAM" id="SSF57850">
    <property type="entry name" value="RING/U-box"/>
    <property type="match status" value="1"/>
</dbReference>
<dbReference type="Gene3D" id="3.30.40.10">
    <property type="entry name" value="Zinc/RING finger domain, C3HC4 (zinc finger)"/>
    <property type="match status" value="1"/>
</dbReference>
<keyword evidence="1" id="KW-0479">Metal-binding</keyword>
<keyword evidence="5" id="KW-0472">Membrane</keyword>
<organism evidence="7">
    <name type="scientific">viral metagenome</name>
    <dbReference type="NCBI Taxonomy" id="1070528"/>
    <lineage>
        <taxon>unclassified sequences</taxon>
        <taxon>metagenomes</taxon>
        <taxon>organismal metagenomes</taxon>
    </lineage>
</organism>
<dbReference type="PANTHER" id="PTHR45969:SF69">
    <property type="entry name" value="FINGER DOMAIN PROTEIN, PUTATIVE (AFU_ORTHOLOGUE AFUA_3G12190)-RELATED"/>
    <property type="match status" value="1"/>
</dbReference>
<evidence type="ECO:0000256" key="5">
    <source>
        <dbReference type="SAM" id="Phobius"/>
    </source>
</evidence>
<dbReference type="Pfam" id="PF13639">
    <property type="entry name" value="zf-RING_2"/>
    <property type="match status" value="1"/>
</dbReference>
<evidence type="ECO:0000259" key="6">
    <source>
        <dbReference type="PROSITE" id="PS50089"/>
    </source>
</evidence>
<dbReference type="PANTHER" id="PTHR45969">
    <property type="entry name" value="RING ZINC FINGER PROTEIN-RELATED"/>
    <property type="match status" value="1"/>
</dbReference>
<evidence type="ECO:0000256" key="4">
    <source>
        <dbReference type="SAM" id="Coils"/>
    </source>
</evidence>
<dbReference type="AlphaFoldDB" id="A0A6C0CFR7"/>
<keyword evidence="2" id="KW-0863">Zinc-finger</keyword>
<dbReference type="InterPro" id="IPR001841">
    <property type="entry name" value="Znf_RING"/>
</dbReference>